<dbReference type="RefSeq" id="WP_090164818.1">
    <property type="nucleotide sequence ID" value="NZ_FOFB01000001.1"/>
</dbReference>
<feature type="signal peptide" evidence="1">
    <location>
        <begin position="1"/>
        <end position="19"/>
    </location>
</feature>
<dbReference type="EMBL" id="FOFB01000001">
    <property type="protein sequence ID" value="SEP56821.1"/>
    <property type="molecule type" value="Genomic_DNA"/>
</dbReference>
<sequence>MQRFTLTILCLALAFPLLSQDGFSPLFNGKNLDGWESYGGTAPFIAEGDAILGTAVMNTPNTFLCTEKEYGDFVLEMEFKNEAPLNSGVMARGQWRQEEDLRRIFGYQVEIDPSERAYTAGIYDERRRGWIYPLHYNPPARTGFKQGAWNKLRIEFVGTSLKTFLNGKPIANLVDDMDAKGMICLQVHSVNKELAGKEMRWRNIRIKENPTAADLMKGPAAPQVNLVPNSLTDSERRQGWRLLWDGKTSAGWRGAKLDGFPEKGWEIKDGELKVLPSDGGESTNGGDIITTDHFSNFELQFEFKPTKGANSGVKYFVDPKLNKGAGSAIGLEFQILDNAVHPDAKKGVAGNRTAGSLYDLITAKVLDTPRKVETKINGWNRGRIIVRGGHVEHWLNGYKVVEYDRFSQMFSALVAYSKYKDWENFGRWPAGPILLQDHGDAVSFRSIKIREF</sequence>
<keyword evidence="4" id="KW-1185">Reference proteome</keyword>
<dbReference type="InParanoid" id="A0A1H8YXN7"/>
<dbReference type="OrthoDB" id="9806233at2"/>
<evidence type="ECO:0000256" key="1">
    <source>
        <dbReference type="SAM" id="SignalP"/>
    </source>
</evidence>
<proteinExistence type="predicted"/>
<accession>A0A1H8YXN7</accession>
<dbReference type="AlphaFoldDB" id="A0A1H8YXN7"/>
<dbReference type="GO" id="GO:0016787">
    <property type="term" value="F:hydrolase activity"/>
    <property type="evidence" value="ECO:0007669"/>
    <property type="project" value="InterPro"/>
</dbReference>
<name>A0A1H8YXN7_9BACT</name>
<protein>
    <recommendedName>
        <fullName evidence="2">3-keto-alpha-glucoside-1,2-lyase/3-keto-2-hydroxy-glucal hydratase domain-containing protein</fullName>
    </recommendedName>
</protein>
<dbReference type="InterPro" id="IPR010496">
    <property type="entry name" value="AL/BT2_dom"/>
</dbReference>
<feature type="domain" description="3-keto-alpha-glucoside-1,2-lyase/3-keto-2-hydroxy-glucal hydratase" evidence="2">
    <location>
        <begin position="239"/>
        <end position="450"/>
    </location>
</feature>
<evidence type="ECO:0000313" key="3">
    <source>
        <dbReference type="EMBL" id="SEP56821.1"/>
    </source>
</evidence>
<keyword evidence="1" id="KW-0732">Signal</keyword>
<dbReference type="Proteomes" id="UP000199021">
    <property type="component" value="Unassembled WGS sequence"/>
</dbReference>
<evidence type="ECO:0000259" key="2">
    <source>
        <dbReference type="Pfam" id="PF06439"/>
    </source>
</evidence>
<feature type="domain" description="3-keto-alpha-glucoside-1,2-lyase/3-keto-2-hydroxy-glucal hydratase" evidence="2">
    <location>
        <begin position="22"/>
        <end position="207"/>
    </location>
</feature>
<dbReference type="STRING" id="478744.SAMN05444359_10167"/>
<organism evidence="3 4">
    <name type="scientific">Neolewinella agarilytica</name>
    <dbReference type="NCBI Taxonomy" id="478744"/>
    <lineage>
        <taxon>Bacteria</taxon>
        <taxon>Pseudomonadati</taxon>
        <taxon>Bacteroidota</taxon>
        <taxon>Saprospiria</taxon>
        <taxon>Saprospirales</taxon>
        <taxon>Lewinellaceae</taxon>
        <taxon>Neolewinella</taxon>
    </lineage>
</organism>
<reference evidence="4" key="1">
    <citation type="submission" date="2016-10" db="EMBL/GenBank/DDBJ databases">
        <authorList>
            <person name="Varghese N."/>
            <person name="Submissions S."/>
        </authorList>
    </citation>
    <scope>NUCLEOTIDE SEQUENCE [LARGE SCALE GENOMIC DNA]</scope>
    <source>
        <strain evidence="4">DSM 24740</strain>
    </source>
</reference>
<feature type="chain" id="PRO_5011663334" description="3-keto-alpha-glucoside-1,2-lyase/3-keto-2-hydroxy-glucal hydratase domain-containing protein" evidence="1">
    <location>
        <begin position="20"/>
        <end position="452"/>
    </location>
</feature>
<dbReference type="Gene3D" id="2.60.120.560">
    <property type="entry name" value="Exo-inulinase, domain 1"/>
    <property type="match status" value="2"/>
</dbReference>
<dbReference type="Pfam" id="PF06439">
    <property type="entry name" value="3keto-disac_hyd"/>
    <property type="match status" value="2"/>
</dbReference>
<evidence type="ECO:0000313" key="4">
    <source>
        <dbReference type="Proteomes" id="UP000199021"/>
    </source>
</evidence>
<gene>
    <name evidence="3" type="ORF">SAMN05444359_10167</name>
</gene>